<keyword evidence="2 7" id="KW-0812">Transmembrane</keyword>
<feature type="region of interest" description="Disordered" evidence="6">
    <location>
        <begin position="14"/>
        <end position="33"/>
    </location>
</feature>
<comment type="subcellular location">
    <subcellularLocation>
        <location evidence="1">Mitochondrion membrane</location>
        <topology evidence="1">Multi-pass membrane protein</topology>
    </subcellularLocation>
</comment>
<keyword evidence="3 7" id="KW-1133">Transmembrane helix</keyword>
<dbReference type="AlphaFoldDB" id="A0AAD7TKD8"/>
<evidence type="ECO:0000256" key="4">
    <source>
        <dbReference type="ARBA" id="ARBA00023128"/>
    </source>
</evidence>
<accession>A0AAD7TKD8</accession>
<gene>
    <name evidence="8" type="ORF">ONZ51_g9973</name>
</gene>
<evidence type="ECO:0000313" key="9">
    <source>
        <dbReference type="Proteomes" id="UP001215151"/>
    </source>
</evidence>
<dbReference type="GO" id="GO:0005741">
    <property type="term" value="C:mitochondrial outer membrane"/>
    <property type="evidence" value="ECO:0007669"/>
    <property type="project" value="TreeGrafter"/>
</dbReference>
<evidence type="ECO:0008006" key="10">
    <source>
        <dbReference type="Google" id="ProtNLM"/>
    </source>
</evidence>
<evidence type="ECO:0000256" key="7">
    <source>
        <dbReference type="SAM" id="Phobius"/>
    </source>
</evidence>
<sequence>MSTFVSHIVADLSPKTLPPTATTTPSDQLHTQAESQTKETLRSLYVKLDQSSSPESLRQCIDALQTLEHHEQLLSAQAADEEEQTLRRAIIGRLALGLYAQALTTYLDEASEAESELEWWSELGRSRRYAAYYLLQTLPLRVANLSKVLLSTLRSHNIPFHLSILKPSSLRRLFPSTSTLRPNTLTLAFFPHLHHQPYSIALTSARDSRKFALTTSPARTVTSAYDAYKQKELERIRDERAEVLGALAEMRDRLASALEDNTNDLAIAHIATFTNYLQSIVEGEEVTQLQDVDAMSPGRAVESFAEMKSGQLRRPSRLTLIWPRLVFLPPLALYAIRTAYASRASLEELAKEAVETIKSFWEGWVLEPLRGIVKTVRAGHDDGVIVTKESVRADLDSLERMTLALAQEKLHYGQPELAALSQQVQMGDLTAVMQIYEEDIKNPFRSALQGTLLRSLFIQVQKAKVDINQALSGIDKLLKSQELTFAFVGVAPALAIVYAFAGYTRNLWTGGRGRGRYGGRAKRGSVWLTVRRIERLLIAQPDSHAHHHRTHGTASRQSKSPMTHLRKYAETTLPANSRLREGFLEDVADLEDPKLGREDKLRVVDRMWRSWGELLGWNRVAA</sequence>
<feature type="compositionally biased region" description="Low complexity" evidence="6">
    <location>
        <begin position="14"/>
        <end position="25"/>
    </location>
</feature>
<dbReference type="PANTHER" id="PTHR28234:SF1">
    <property type="entry name" value="NUCLEAR CONTROL OF ATPASE PROTEIN 2"/>
    <property type="match status" value="1"/>
</dbReference>
<name>A0AAD7TKD8_9APHY</name>
<feature type="region of interest" description="Disordered" evidence="6">
    <location>
        <begin position="543"/>
        <end position="563"/>
    </location>
</feature>
<evidence type="ECO:0000313" key="8">
    <source>
        <dbReference type="EMBL" id="KAJ8463862.1"/>
    </source>
</evidence>
<dbReference type="InterPro" id="IPR013946">
    <property type="entry name" value="NCA2-like"/>
</dbReference>
<keyword evidence="5 7" id="KW-0472">Membrane</keyword>
<evidence type="ECO:0000256" key="3">
    <source>
        <dbReference type="ARBA" id="ARBA00022989"/>
    </source>
</evidence>
<dbReference type="PANTHER" id="PTHR28234">
    <property type="entry name" value="NUCLEAR CONTROL OF ATPASE PROTEIN 2"/>
    <property type="match status" value="1"/>
</dbReference>
<proteinExistence type="predicted"/>
<evidence type="ECO:0000256" key="5">
    <source>
        <dbReference type="ARBA" id="ARBA00023136"/>
    </source>
</evidence>
<feature type="transmembrane region" description="Helical" evidence="7">
    <location>
        <begin position="483"/>
        <end position="504"/>
    </location>
</feature>
<protein>
    <recommendedName>
        <fullName evidence="10">NCA2-domain-containing protein</fullName>
    </recommendedName>
</protein>
<evidence type="ECO:0000256" key="6">
    <source>
        <dbReference type="SAM" id="MobiDB-lite"/>
    </source>
</evidence>
<keyword evidence="4" id="KW-0496">Mitochondrion</keyword>
<organism evidence="8 9">
    <name type="scientific">Trametes cubensis</name>
    <dbReference type="NCBI Taxonomy" id="1111947"/>
    <lineage>
        <taxon>Eukaryota</taxon>
        <taxon>Fungi</taxon>
        <taxon>Dikarya</taxon>
        <taxon>Basidiomycota</taxon>
        <taxon>Agaricomycotina</taxon>
        <taxon>Agaricomycetes</taxon>
        <taxon>Polyporales</taxon>
        <taxon>Polyporaceae</taxon>
        <taxon>Trametes</taxon>
    </lineage>
</organism>
<dbReference type="Proteomes" id="UP001215151">
    <property type="component" value="Unassembled WGS sequence"/>
</dbReference>
<evidence type="ECO:0000256" key="1">
    <source>
        <dbReference type="ARBA" id="ARBA00004225"/>
    </source>
</evidence>
<feature type="compositionally biased region" description="Polar residues" evidence="6">
    <location>
        <begin position="552"/>
        <end position="561"/>
    </location>
</feature>
<dbReference type="Pfam" id="PF08637">
    <property type="entry name" value="NCA2"/>
    <property type="match status" value="1"/>
</dbReference>
<comment type="caution">
    <text evidence="8">The sequence shown here is derived from an EMBL/GenBank/DDBJ whole genome shotgun (WGS) entry which is preliminary data.</text>
</comment>
<evidence type="ECO:0000256" key="2">
    <source>
        <dbReference type="ARBA" id="ARBA00022692"/>
    </source>
</evidence>
<reference evidence="8" key="1">
    <citation type="submission" date="2022-11" db="EMBL/GenBank/DDBJ databases">
        <title>Genome Sequence of Cubamyces cubensis.</title>
        <authorList>
            <person name="Buettner E."/>
        </authorList>
    </citation>
    <scope>NUCLEOTIDE SEQUENCE</scope>
    <source>
        <strain evidence="8">MPL-01</strain>
    </source>
</reference>
<dbReference type="EMBL" id="JAPEVG010000367">
    <property type="protein sequence ID" value="KAJ8463862.1"/>
    <property type="molecule type" value="Genomic_DNA"/>
</dbReference>
<keyword evidence="9" id="KW-1185">Reference proteome</keyword>